<dbReference type="Pfam" id="PF03787">
    <property type="entry name" value="RAMPs"/>
    <property type="match status" value="1"/>
</dbReference>
<feature type="domain" description="CRISPR type III-associated protein" evidence="3">
    <location>
        <begin position="156"/>
        <end position="654"/>
    </location>
</feature>
<reference evidence="5" key="1">
    <citation type="submission" date="2019-02" db="EMBL/GenBank/DDBJ databases">
        <title>Draft genome sequence of Sphaerospermopsis reniformis NIES-1949.</title>
        <authorList>
            <person name="Yamaguchi H."/>
            <person name="Suzuki S."/>
            <person name="Kawachi M."/>
        </authorList>
    </citation>
    <scope>NUCLEOTIDE SEQUENCE [LARGE SCALE GENOMIC DNA]</scope>
    <source>
        <strain evidence="5">NIES-1949</strain>
    </source>
</reference>
<proteinExistence type="predicted"/>
<evidence type="ECO:0000256" key="2">
    <source>
        <dbReference type="SAM" id="MobiDB-lite"/>
    </source>
</evidence>
<organism evidence="4 5">
    <name type="scientific">Sphaerospermopsis reniformis</name>
    <dbReference type="NCBI Taxonomy" id="531300"/>
    <lineage>
        <taxon>Bacteria</taxon>
        <taxon>Bacillati</taxon>
        <taxon>Cyanobacteriota</taxon>
        <taxon>Cyanophyceae</taxon>
        <taxon>Nostocales</taxon>
        <taxon>Aphanizomenonaceae</taxon>
        <taxon>Sphaerospermopsis</taxon>
    </lineage>
</organism>
<dbReference type="Proteomes" id="UP000300142">
    <property type="component" value="Unassembled WGS sequence"/>
</dbReference>
<feature type="region of interest" description="Disordered" evidence="2">
    <location>
        <begin position="68"/>
        <end position="132"/>
    </location>
</feature>
<keyword evidence="1" id="KW-0051">Antiviral defense</keyword>
<dbReference type="InterPro" id="IPR005537">
    <property type="entry name" value="RAMP_III_fam"/>
</dbReference>
<sequence>MLTGKLIVSKNGKIQLQFTNSKGAFSSCIVTDAALSADLLQTKKTEIAKLNGLEVELEEISGQPKQIREKGKVFASGQPTISTPKKEMTTPAQATRSSHSSPRNNRPPGDFHNPYNFVPAPPRNTEKVQKSELGDRTPCFHGSYLDNYWSGKICVTLTTVTPLLIPDAANLTEDGKGHKTYPIRVDADGKPYLPPTSIKGMLRSAYEAVTNSRLSIFVKHEDRLAFRMSTKNDLIPARVECRNNQLVLRLMEAPELLGDTARLLRYQKSSNSRDKGESREAIRYDNSNELPEHGDAVWVRINKGLVTRIRKWDAATYPGDGEWFKGWVLVTGANINGKKYERVFIEKNDNKIITITDEIKSLWRELINNYQETHTKDLEDRRKNSQTPQDYLGHKPGKTGWSRHIYEGTEVELKEGSLCYVELKNNKVTDLFPVSISRQLYNVSPDSLLDSNLKPATEINFLSPVDRVFGWVNQNGNGSYKGNLRINSVECNSDDPIESFGDNGFPLAILGEPKPQQARFYIAKDKEGTPLDKGIAKEKTYQSDNGLRGRKVYPHHNNLPAQHWNNPTEDRTQIEQGGHFQEYRRPKNNNVEQIDDQNRSIKAWVKPNTTFSFNIDVTNLSKVELGALLWLLSLPENHYHRLGGGKPLGFGSIKLSINWDKTDLRQGGSWRDFYSSLISIPNSSPREAEITIQAFKNAVTEVYSNGKSFEEVRFIKSFCCGCQGFNDNKPVHYPRKRLQPGQNPVPPHPEGKAFEWFVENERTGNPGGLKVSLLALWDETGLPYFDPR</sequence>
<gene>
    <name evidence="4" type="ORF">SR1949_34800</name>
</gene>
<dbReference type="GO" id="GO:0051607">
    <property type="term" value="P:defense response to virus"/>
    <property type="evidence" value="ECO:0007669"/>
    <property type="project" value="UniProtKB-KW"/>
</dbReference>
<dbReference type="RefSeq" id="WP_137668270.1">
    <property type="nucleotide sequence ID" value="NZ_BJCE01000136.1"/>
</dbReference>
<evidence type="ECO:0000313" key="4">
    <source>
        <dbReference type="EMBL" id="GCL38366.1"/>
    </source>
</evidence>
<keyword evidence="5" id="KW-1185">Reference proteome</keyword>
<comment type="caution">
    <text evidence="4">The sequence shown here is derived from an EMBL/GenBank/DDBJ whole genome shotgun (WGS) entry which is preliminary data.</text>
</comment>
<dbReference type="EMBL" id="BJCE01000136">
    <property type="protein sequence ID" value="GCL38366.1"/>
    <property type="molecule type" value="Genomic_DNA"/>
</dbReference>
<protein>
    <recommendedName>
        <fullName evidence="3">CRISPR type III-associated protein domain-containing protein</fullName>
    </recommendedName>
</protein>
<dbReference type="InterPro" id="IPR023825">
    <property type="entry name" value="CRISPR-assoc_RAMP_BGP1436"/>
</dbReference>
<evidence type="ECO:0000256" key="1">
    <source>
        <dbReference type="ARBA" id="ARBA00023118"/>
    </source>
</evidence>
<dbReference type="AlphaFoldDB" id="A0A480A3H5"/>
<evidence type="ECO:0000313" key="5">
    <source>
        <dbReference type="Proteomes" id="UP000300142"/>
    </source>
</evidence>
<accession>A0A480A3H5</accession>
<evidence type="ECO:0000259" key="3">
    <source>
        <dbReference type="Pfam" id="PF03787"/>
    </source>
</evidence>
<feature type="compositionally biased region" description="Low complexity" evidence="2">
    <location>
        <begin position="96"/>
        <end position="108"/>
    </location>
</feature>
<name>A0A480A3H5_9CYAN</name>
<dbReference type="NCBIfam" id="TIGR03986">
    <property type="entry name" value="TIGR03986 family CRISPR-associated RAMP protein"/>
    <property type="match status" value="1"/>
</dbReference>
<dbReference type="CDD" id="cd09726">
    <property type="entry name" value="RAMP_I_III"/>
    <property type="match status" value="1"/>
</dbReference>